<accession>A0A1U9ME44</accession>
<gene>
    <name evidence="1" type="ORF">BBC0122_000130</name>
</gene>
<protein>
    <submittedName>
        <fullName evidence="1">Uncharacterized protein</fullName>
    </submittedName>
</protein>
<dbReference type="KEGG" id="bapi:BBC0122_000130"/>
<evidence type="ECO:0000313" key="2">
    <source>
        <dbReference type="Proteomes" id="UP000189632"/>
    </source>
</evidence>
<sequence length="254" mass="28462">MWLRINFGVLTLAKKSKIDKFTHITGIAIAFTGFPCGEIDRLSSGFGKKFTHILSKNRFTLFGMSLLKCTHILSKNRFTLFGMSLLKCTHILSKNRFTLFGMSLLSARTSCPKTVSHFSGCCFKVHAHLVQKPFHTFWDVTFKCTHILSKNRFTLFGMWLLKCTHILSKNRFTLFGMWLLSARTSRPKTVSHFLGCACGDVRVKTLSPQTTFTTRSSSPSIWPTNSSPFCTGPTPAGVPVMIISPACNTNNCDK</sequence>
<keyword evidence="2" id="KW-1185">Reference proteome</keyword>
<dbReference type="EMBL" id="CP015625">
    <property type="protein sequence ID" value="AQT46154.1"/>
    <property type="molecule type" value="Genomic_DNA"/>
</dbReference>
<evidence type="ECO:0000313" key="1">
    <source>
        <dbReference type="EMBL" id="AQT46154.1"/>
    </source>
</evidence>
<dbReference type="Proteomes" id="UP000189632">
    <property type="component" value="Chromosome"/>
</dbReference>
<name>A0A1U9ME44_9HYPH</name>
<proteinExistence type="predicted"/>
<reference evidence="1 2" key="1">
    <citation type="submission" date="2016-11" db="EMBL/GenBank/DDBJ databases">
        <title>Comparative genomics of Bartonella apis.</title>
        <authorList>
            <person name="Engel P."/>
        </authorList>
    </citation>
    <scope>NUCLEOTIDE SEQUENCE [LARGE SCALE GENOMIC DNA]</scope>
    <source>
        <strain evidence="1 2">BBC0122</strain>
    </source>
</reference>
<organism evidence="1 2">
    <name type="scientific">Bartonella choladocola</name>
    <dbReference type="NCBI Taxonomy" id="2750995"/>
    <lineage>
        <taxon>Bacteria</taxon>
        <taxon>Pseudomonadati</taxon>
        <taxon>Pseudomonadota</taxon>
        <taxon>Alphaproteobacteria</taxon>
        <taxon>Hyphomicrobiales</taxon>
        <taxon>Bartonellaceae</taxon>
        <taxon>Bartonella</taxon>
    </lineage>
</organism>
<dbReference type="AlphaFoldDB" id="A0A1U9ME44"/>